<proteinExistence type="predicted"/>
<organism evidence="2 3">
    <name type="scientific">Micavibrio aeruginosavorus</name>
    <dbReference type="NCBI Taxonomy" id="349221"/>
    <lineage>
        <taxon>Bacteria</taxon>
        <taxon>Pseudomonadati</taxon>
        <taxon>Bdellovibrionota</taxon>
        <taxon>Bdellovibrionia</taxon>
        <taxon>Bdellovibrionales</taxon>
        <taxon>Pseudobdellovibrionaceae</taxon>
        <taxon>Micavibrio</taxon>
    </lineage>
</organism>
<reference evidence="2 3" key="1">
    <citation type="submission" date="2017-08" db="EMBL/GenBank/DDBJ databases">
        <title>Infants hospitalized years apart are colonized by the same room-sourced microbial strains.</title>
        <authorList>
            <person name="Brooks B."/>
            <person name="Olm M.R."/>
            <person name="Firek B.A."/>
            <person name="Baker R."/>
            <person name="Thomas B.C."/>
            <person name="Morowitz M.J."/>
            <person name="Banfield J.F."/>
        </authorList>
    </citation>
    <scope>NUCLEOTIDE SEQUENCE [LARGE SCALE GENOMIC DNA]</scope>
    <source>
        <strain evidence="2">S2_005_002_R2_29</strain>
    </source>
</reference>
<dbReference type="Pfam" id="PF11736">
    <property type="entry name" value="DUF3299"/>
    <property type="match status" value="1"/>
</dbReference>
<protein>
    <recommendedName>
        <fullName evidence="4">DUF3299 domain-containing protein</fullName>
    </recommendedName>
</protein>
<keyword evidence="1" id="KW-0732">Signal</keyword>
<dbReference type="Proteomes" id="UP000249417">
    <property type="component" value="Unassembled WGS sequence"/>
</dbReference>
<dbReference type="EMBL" id="QFQB01000045">
    <property type="protein sequence ID" value="PZQ45560.1"/>
    <property type="molecule type" value="Genomic_DNA"/>
</dbReference>
<evidence type="ECO:0000313" key="3">
    <source>
        <dbReference type="Proteomes" id="UP000249417"/>
    </source>
</evidence>
<comment type="caution">
    <text evidence="2">The sequence shown here is derived from an EMBL/GenBank/DDBJ whole genome shotgun (WGS) entry which is preliminary data.</text>
</comment>
<dbReference type="AlphaFoldDB" id="A0A2W5Q2J5"/>
<evidence type="ECO:0008006" key="4">
    <source>
        <dbReference type="Google" id="ProtNLM"/>
    </source>
</evidence>
<dbReference type="InterPro" id="IPR021727">
    <property type="entry name" value="DUF3299"/>
</dbReference>
<sequence>MIRILLFCLCFVFSSQAHALTLEEGSDAPTRSIEDYIKDYVDIPKGGIDWKQFGKTKQISIDVKDKDGLENQYYKPDFPAELKALDGKEVIIKGFMFPLDETEDQKLFLFGPFPLNCPFQYHVQSNLVIEVHADKKPVPFTYDPVTLQGTLELVPEDKENSTFYRLKDAEEIK</sequence>
<name>A0A2W5Q2J5_9BACT</name>
<accession>A0A2W5Q2J5</accession>
<dbReference type="Gene3D" id="2.40.50.870">
    <property type="entry name" value="Protein of unknown function (DUF3299)"/>
    <property type="match status" value="1"/>
</dbReference>
<evidence type="ECO:0000313" key="2">
    <source>
        <dbReference type="EMBL" id="PZQ45560.1"/>
    </source>
</evidence>
<gene>
    <name evidence="2" type="ORF">DI551_06985</name>
</gene>
<evidence type="ECO:0000256" key="1">
    <source>
        <dbReference type="SAM" id="SignalP"/>
    </source>
</evidence>
<feature type="chain" id="PRO_5016136307" description="DUF3299 domain-containing protein" evidence="1">
    <location>
        <begin position="20"/>
        <end position="173"/>
    </location>
</feature>
<feature type="signal peptide" evidence="1">
    <location>
        <begin position="1"/>
        <end position="19"/>
    </location>
</feature>